<comment type="caution">
    <text evidence="2">The sequence shown here is derived from an EMBL/GenBank/DDBJ whole genome shotgun (WGS) entry which is preliminary data.</text>
</comment>
<proteinExistence type="predicted"/>
<dbReference type="EMBL" id="BOOZ01000014">
    <property type="protein sequence ID" value="GIJ09740.1"/>
    <property type="molecule type" value="Genomic_DNA"/>
</dbReference>
<organism evidence="2 3">
    <name type="scientific">Micromonospora andamanensis</name>
    <dbReference type="NCBI Taxonomy" id="1287068"/>
    <lineage>
        <taxon>Bacteria</taxon>
        <taxon>Bacillati</taxon>
        <taxon>Actinomycetota</taxon>
        <taxon>Actinomycetes</taxon>
        <taxon>Micromonosporales</taxon>
        <taxon>Micromonosporaceae</taxon>
        <taxon>Micromonospora</taxon>
    </lineage>
</organism>
<feature type="region of interest" description="Disordered" evidence="1">
    <location>
        <begin position="85"/>
        <end position="117"/>
    </location>
</feature>
<reference evidence="2 3" key="1">
    <citation type="submission" date="2021-01" db="EMBL/GenBank/DDBJ databases">
        <title>Whole genome shotgun sequence of Verrucosispora andamanensis NBRC 109075.</title>
        <authorList>
            <person name="Komaki H."/>
            <person name="Tamura T."/>
        </authorList>
    </citation>
    <scope>NUCLEOTIDE SEQUENCE [LARGE SCALE GENOMIC DNA]</scope>
    <source>
        <strain evidence="2 3">NBRC 109075</strain>
    </source>
</reference>
<protein>
    <submittedName>
        <fullName evidence="2">Uncharacterized protein</fullName>
    </submittedName>
</protein>
<sequence>MPTPTTRLVNRIRRDFPTPGSSDEVIARLTELPPDAYGRQDAERVQAALVLAARGQWSRFAAGMELLREDWRDVLVAGGLAEGDWPERLDAELPDQATPPAAERAGTLRPSRRRPAR</sequence>
<keyword evidence="3" id="KW-1185">Reference proteome</keyword>
<evidence type="ECO:0000313" key="2">
    <source>
        <dbReference type="EMBL" id="GIJ09740.1"/>
    </source>
</evidence>
<dbReference type="Proteomes" id="UP000647017">
    <property type="component" value="Unassembled WGS sequence"/>
</dbReference>
<name>A0ABQ4HVT3_9ACTN</name>
<evidence type="ECO:0000256" key="1">
    <source>
        <dbReference type="SAM" id="MobiDB-lite"/>
    </source>
</evidence>
<accession>A0ABQ4HVT3</accession>
<evidence type="ECO:0000313" key="3">
    <source>
        <dbReference type="Proteomes" id="UP000647017"/>
    </source>
</evidence>
<gene>
    <name evidence="2" type="ORF">Van01_29540</name>
</gene>